<keyword evidence="5" id="KW-1185">Reference proteome</keyword>
<dbReference type="InterPro" id="IPR023631">
    <property type="entry name" value="Amidase_dom"/>
</dbReference>
<dbReference type="PANTHER" id="PTHR11895:SF7">
    <property type="entry name" value="GLUTAMYL-TRNA(GLN) AMIDOTRANSFERASE SUBUNIT A, MITOCHONDRIAL"/>
    <property type="match status" value="1"/>
</dbReference>
<dbReference type="GO" id="GO:0003824">
    <property type="term" value="F:catalytic activity"/>
    <property type="evidence" value="ECO:0007669"/>
    <property type="project" value="InterPro"/>
</dbReference>
<dbReference type="SUPFAM" id="SSF75304">
    <property type="entry name" value="Amidase signature (AS) enzymes"/>
    <property type="match status" value="1"/>
</dbReference>
<evidence type="ECO:0000313" key="6">
    <source>
        <dbReference type="Proteomes" id="UP000293172"/>
    </source>
</evidence>
<dbReference type="Pfam" id="PF01425">
    <property type="entry name" value="Amidase"/>
    <property type="match status" value="2"/>
</dbReference>
<evidence type="ECO:0000313" key="4">
    <source>
        <dbReference type="EMBL" id="TBV04416.1"/>
    </source>
</evidence>
<gene>
    <name evidence="4" type="ORF">DNK34_14715</name>
    <name evidence="3" type="ORF">DNK44_15585</name>
</gene>
<dbReference type="RefSeq" id="WP_131175790.1">
    <property type="nucleotide sequence ID" value="NZ_QJUL01000022.1"/>
</dbReference>
<evidence type="ECO:0000259" key="2">
    <source>
        <dbReference type="Pfam" id="PF01425"/>
    </source>
</evidence>
<dbReference type="EMBL" id="QJUM01000016">
    <property type="protein sequence ID" value="TBV04416.1"/>
    <property type="molecule type" value="Genomic_DNA"/>
</dbReference>
<organism evidence="3 6">
    <name type="scientific">Phytopseudomonas dryadis</name>
    <dbReference type="NCBI Taxonomy" id="2487520"/>
    <lineage>
        <taxon>Bacteria</taxon>
        <taxon>Pseudomonadati</taxon>
        <taxon>Pseudomonadota</taxon>
        <taxon>Gammaproteobacteria</taxon>
        <taxon>Pseudomonadales</taxon>
        <taxon>Pseudomonadaceae</taxon>
        <taxon>Phytopseudomonas</taxon>
    </lineage>
</organism>
<feature type="domain" description="Amidase" evidence="2">
    <location>
        <begin position="260"/>
        <end position="358"/>
    </location>
</feature>
<dbReference type="InterPro" id="IPR036928">
    <property type="entry name" value="AS_sf"/>
</dbReference>
<proteinExistence type="inferred from homology"/>
<reference evidence="5 6" key="1">
    <citation type="submission" date="2018-06" db="EMBL/GenBank/DDBJ databases">
        <title>Three novel Pseudomonas species isolated from symptomatic oak.</title>
        <authorList>
            <person name="Bueno-Gonzalez V."/>
            <person name="Brady C."/>
        </authorList>
    </citation>
    <scope>NUCLEOTIDE SEQUENCE [LARGE SCALE GENOMIC DNA]</scope>
    <source>
        <strain evidence="4 5">P26B</strain>
        <strain evidence="3 6">P6B</strain>
    </source>
</reference>
<dbReference type="Proteomes" id="UP000293172">
    <property type="component" value="Unassembled WGS sequence"/>
</dbReference>
<evidence type="ECO:0000256" key="1">
    <source>
        <dbReference type="ARBA" id="ARBA00009199"/>
    </source>
</evidence>
<dbReference type="AlphaFoldDB" id="A0A4Q9QZN9"/>
<dbReference type="OrthoDB" id="9811471at2"/>
<protein>
    <submittedName>
        <fullName evidence="3">Amidase</fullName>
    </submittedName>
</protein>
<dbReference type="InterPro" id="IPR000120">
    <property type="entry name" value="Amidase"/>
</dbReference>
<comment type="similarity">
    <text evidence="1">Belongs to the amidase family.</text>
</comment>
<dbReference type="InterPro" id="IPR020556">
    <property type="entry name" value="Amidase_CS"/>
</dbReference>
<dbReference type="PANTHER" id="PTHR11895">
    <property type="entry name" value="TRANSAMIDASE"/>
    <property type="match status" value="1"/>
</dbReference>
<accession>A0A4Q9QZN9</accession>
<evidence type="ECO:0000313" key="3">
    <source>
        <dbReference type="EMBL" id="TBU90283.1"/>
    </source>
</evidence>
<feature type="domain" description="Amidase" evidence="2">
    <location>
        <begin position="17"/>
        <end position="174"/>
    </location>
</feature>
<dbReference type="EMBL" id="QJUL01000022">
    <property type="protein sequence ID" value="TBU90283.1"/>
    <property type="molecule type" value="Genomic_DNA"/>
</dbReference>
<comment type="caution">
    <text evidence="3">The sequence shown here is derived from an EMBL/GenBank/DDBJ whole genome shotgun (WGS) entry which is preliminary data.</text>
</comment>
<dbReference type="Proteomes" id="UP000291334">
    <property type="component" value="Unassembled WGS sequence"/>
</dbReference>
<dbReference type="Gene3D" id="3.90.1300.10">
    <property type="entry name" value="Amidase signature (AS) domain"/>
    <property type="match status" value="1"/>
</dbReference>
<name>A0A4Q9QZN9_9GAMM</name>
<sequence>MTMVIEQMTLGGTGPTVMVKDTIDIAGYPTRASSRALQDAAAAPQHAAVVDNLLASGCRIVGKTVLHELAYGTTGINHYAGTAENPRYPGRIPGGSSSGSAAAVAAGLCDFSLGTDTGGSVRIPACCCGVFGLKPTFGRIDRRGVMPAQSSLDCVGPFAASLSMLVEAMRAIDPSFQPLPEVADLRIGVIAVEASAEVRRAIDAVLAASGLVQGKVLLASMSAAYDAGMVVINRETWNACGHLLETGLVAADVAGRLRAAGQTSDAALAAAEQVRANFTAEVDAALKRFPVLALPTMPDYPLRLEEAADTRAVLGMTAFVRPFNLSGHPALSIPFAGESALPVGLQLIAAKGADELLLAVAGELLRRLDSNLL</sequence>
<evidence type="ECO:0000313" key="5">
    <source>
        <dbReference type="Proteomes" id="UP000291334"/>
    </source>
</evidence>
<dbReference type="PROSITE" id="PS00571">
    <property type="entry name" value="AMIDASES"/>
    <property type="match status" value="1"/>
</dbReference>